<protein>
    <submittedName>
        <fullName evidence="3">Uncharacterized protein K02A2.6-like</fullName>
    </submittedName>
</protein>
<evidence type="ECO:0000259" key="1">
    <source>
        <dbReference type="PROSITE" id="PS50994"/>
    </source>
</evidence>
<keyword evidence="2" id="KW-1185">Reference proteome</keyword>
<proteinExistence type="predicted"/>
<organism evidence="2 3">
    <name type="scientific">Solanum pennellii</name>
    <name type="common">Tomato</name>
    <name type="synonym">Lycopersicon pennellii</name>
    <dbReference type="NCBI Taxonomy" id="28526"/>
    <lineage>
        <taxon>Eukaryota</taxon>
        <taxon>Viridiplantae</taxon>
        <taxon>Streptophyta</taxon>
        <taxon>Embryophyta</taxon>
        <taxon>Tracheophyta</taxon>
        <taxon>Spermatophyta</taxon>
        <taxon>Magnoliopsida</taxon>
        <taxon>eudicotyledons</taxon>
        <taxon>Gunneridae</taxon>
        <taxon>Pentapetalae</taxon>
        <taxon>asterids</taxon>
        <taxon>lamiids</taxon>
        <taxon>Solanales</taxon>
        <taxon>Solanaceae</taxon>
        <taxon>Solanoideae</taxon>
        <taxon>Solaneae</taxon>
        <taxon>Solanum</taxon>
        <taxon>Solanum subgen. Lycopersicon</taxon>
    </lineage>
</organism>
<dbReference type="PANTHER" id="PTHR48475">
    <property type="entry name" value="RIBONUCLEASE H"/>
    <property type="match status" value="1"/>
</dbReference>
<evidence type="ECO:0000313" key="3">
    <source>
        <dbReference type="RefSeq" id="XP_027769627.1"/>
    </source>
</evidence>
<dbReference type="SUPFAM" id="SSF53098">
    <property type="entry name" value="Ribonuclease H-like"/>
    <property type="match status" value="1"/>
</dbReference>
<gene>
    <name evidence="3" type="primary">LOC114075361</name>
</gene>
<dbReference type="InterPro" id="IPR001584">
    <property type="entry name" value="Integrase_cat-core"/>
</dbReference>
<evidence type="ECO:0000313" key="2">
    <source>
        <dbReference type="Proteomes" id="UP000694930"/>
    </source>
</evidence>
<dbReference type="InterPro" id="IPR036397">
    <property type="entry name" value="RNaseH_sf"/>
</dbReference>
<dbReference type="Proteomes" id="UP000694930">
    <property type="component" value="Chromosome 1"/>
</dbReference>
<accession>A0ABM1V1K9</accession>
<dbReference type="GeneID" id="114075361"/>
<dbReference type="PROSITE" id="PS50994">
    <property type="entry name" value="INTEGRASE"/>
    <property type="match status" value="1"/>
</dbReference>
<sequence length="361" mass="41238">MDVIGPIEPAASNGHRFILLAIDYLTKWVEAASYKSVTKKVVADFVRNNLICRFGIPESIITDNDANINSHLMKEICEQFKIIHRKSTAYRPQMNGAVEATNKNIKNIFGKMIDKQRGWHEMLPYALLGYRTTVRTLTGATSYLLVYGTEAVVPVEIEIPSLRIIHEAELSNAERVSKRIDQLALIDEKRMIFVYHGKLYRYRMTRAFHKRVRARDFEVGQLVLKRIFPHQEEYKGKFAPNWQGPYMVRTVLSGGALVRSKMDGAVWPKPINSDAVKRYYAETGTEFLRGISKVPRSVKLQWKDKQDGLQLRFGIGQILTTNEYGELPKRRKLSPKSVILLGAGGSSYHLCQDAWECGLFI</sequence>
<reference evidence="3" key="2">
    <citation type="submission" date="2025-08" db="UniProtKB">
        <authorList>
            <consortium name="RefSeq"/>
        </authorList>
    </citation>
    <scope>IDENTIFICATION</scope>
</reference>
<feature type="domain" description="Integrase catalytic" evidence="1">
    <location>
        <begin position="1"/>
        <end position="162"/>
    </location>
</feature>
<dbReference type="Gene3D" id="3.30.420.10">
    <property type="entry name" value="Ribonuclease H-like superfamily/Ribonuclease H"/>
    <property type="match status" value="1"/>
</dbReference>
<reference evidence="2" key="1">
    <citation type="journal article" date="2014" name="Nat. Genet.">
        <title>The genome of the stress-tolerant wild tomato species Solanum pennellii.</title>
        <authorList>
            <person name="Bolger A."/>
            <person name="Scossa F."/>
            <person name="Bolger M.E."/>
            <person name="Lanz C."/>
            <person name="Maumus F."/>
            <person name="Tohge T."/>
            <person name="Quesneville H."/>
            <person name="Alseekh S."/>
            <person name="Sorensen I."/>
            <person name="Lichtenstein G."/>
            <person name="Fich E.A."/>
            <person name="Conte M."/>
            <person name="Keller H."/>
            <person name="Schneeberger K."/>
            <person name="Schwacke R."/>
            <person name="Ofner I."/>
            <person name="Vrebalov J."/>
            <person name="Xu Y."/>
            <person name="Osorio S."/>
            <person name="Aflitos S.A."/>
            <person name="Schijlen E."/>
            <person name="Jimenez-Gomez J.M."/>
            <person name="Ryngajllo M."/>
            <person name="Kimura S."/>
            <person name="Kumar R."/>
            <person name="Koenig D."/>
            <person name="Headland L.R."/>
            <person name="Maloof J.N."/>
            <person name="Sinha N."/>
            <person name="van Ham R.C."/>
            <person name="Lankhorst R.K."/>
            <person name="Mao L."/>
            <person name="Vogel A."/>
            <person name="Arsova B."/>
            <person name="Panstruga R."/>
            <person name="Fei Z."/>
            <person name="Rose J.K."/>
            <person name="Zamir D."/>
            <person name="Carrari F."/>
            <person name="Giovannoni J.J."/>
            <person name="Weigel D."/>
            <person name="Usadel B."/>
            <person name="Fernie A.R."/>
        </authorList>
    </citation>
    <scope>NUCLEOTIDE SEQUENCE [LARGE SCALE GENOMIC DNA]</scope>
    <source>
        <strain evidence="2">cv. LA0716</strain>
    </source>
</reference>
<dbReference type="PANTHER" id="PTHR48475:SF1">
    <property type="entry name" value="RNASE H TYPE-1 DOMAIN-CONTAINING PROTEIN"/>
    <property type="match status" value="1"/>
</dbReference>
<dbReference type="RefSeq" id="XP_027769627.1">
    <property type="nucleotide sequence ID" value="XM_027913826.1"/>
</dbReference>
<name>A0ABM1V1K9_SOLPN</name>
<dbReference type="InterPro" id="IPR012337">
    <property type="entry name" value="RNaseH-like_sf"/>
</dbReference>